<reference evidence="3 4" key="1">
    <citation type="submission" date="2016-12" db="EMBL/GenBank/DDBJ databases">
        <authorList>
            <person name="Song W.-J."/>
            <person name="Kurnit D.M."/>
        </authorList>
    </citation>
    <scope>NUCLEOTIDE SEQUENCE [LARGE SCALE GENOMIC DNA]</scope>
    <source>
        <strain evidence="3 4">IMCC3135</strain>
    </source>
</reference>
<keyword evidence="4" id="KW-1185">Reference proteome</keyword>
<dbReference type="EMBL" id="CP018632">
    <property type="protein sequence ID" value="ASJ71271.1"/>
    <property type="molecule type" value="Genomic_DNA"/>
</dbReference>
<dbReference type="Proteomes" id="UP000250079">
    <property type="component" value="Chromosome"/>
</dbReference>
<name>A0A2Z2NMY3_9GAMM</name>
<evidence type="ECO:0000259" key="2">
    <source>
        <dbReference type="Pfam" id="PF05425"/>
    </source>
</evidence>
<dbReference type="InterPro" id="IPR008457">
    <property type="entry name" value="Cu-R_CopD_dom"/>
</dbReference>
<sequence>MNSLAIALHGLAAAIWVGGMFFAYVVLRPSVALMEPHRRLTLWAGAFKRFFPWVWMSVVILPVTGYGLVFGVFGGFATSPVYVHIMHLLGLLMIALFVYMYYRPYALFKQTVEAEDWQAAGAALNRVRHVVLVNLVMGLILLALVYAGRYGLF</sequence>
<dbReference type="KEGG" id="gai:IMCC3135_05795"/>
<keyword evidence="1" id="KW-1133">Transmembrane helix</keyword>
<dbReference type="Pfam" id="PF05425">
    <property type="entry name" value="CopD"/>
    <property type="match status" value="1"/>
</dbReference>
<keyword evidence="1" id="KW-0472">Membrane</keyword>
<feature type="transmembrane region" description="Helical" evidence="1">
    <location>
        <begin position="82"/>
        <end position="102"/>
    </location>
</feature>
<dbReference type="AlphaFoldDB" id="A0A2Z2NMY3"/>
<accession>A0A2Z2NMY3</accession>
<feature type="domain" description="Copper resistance protein D" evidence="2">
    <location>
        <begin position="45"/>
        <end position="145"/>
    </location>
</feature>
<organism evidence="3 4">
    <name type="scientific">Granulosicoccus antarcticus IMCC3135</name>
    <dbReference type="NCBI Taxonomy" id="1192854"/>
    <lineage>
        <taxon>Bacteria</taxon>
        <taxon>Pseudomonadati</taxon>
        <taxon>Pseudomonadota</taxon>
        <taxon>Gammaproteobacteria</taxon>
        <taxon>Chromatiales</taxon>
        <taxon>Granulosicoccaceae</taxon>
        <taxon>Granulosicoccus</taxon>
    </lineage>
</organism>
<dbReference type="RefSeq" id="WP_088916730.1">
    <property type="nucleotide sequence ID" value="NZ_CP018632.1"/>
</dbReference>
<protein>
    <recommendedName>
        <fullName evidence="2">Copper resistance protein D domain-containing protein</fullName>
    </recommendedName>
</protein>
<proteinExistence type="predicted"/>
<gene>
    <name evidence="3" type="ORF">IMCC3135_05795</name>
</gene>
<dbReference type="OrthoDB" id="8419862at2"/>
<keyword evidence="1" id="KW-0812">Transmembrane</keyword>
<evidence type="ECO:0000313" key="4">
    <source>
        <dbReference type="Proteomes" id="UP000250079"/>
    </source>
</evidence>
<feature type="transmembrane region" description="Helical" evidence="1">
    <location>
        <begin position="50"/>
        <end position="76"/>
    </location>
</feature>
<dbReference type="GO" id="GO:0016020">
    <property type="term" value="C:membrane"/>
    <property type="evidence" value="ECO:0007669"/>
    <property type="project" value="InterPro"/>
</dbReference>
<evidence type="ECO:0000256" key="1">
    <source>
        <dbReference type="SAM" id="Phobius"/>
    </source>
</evidence>
<feature type="transmembrane region" description="Helical" evidence="1">
    <location>
        <begin position="130"/>
        <end position="148"/>
    </location>
</feature>
<feature type="transmembrane region" description="Helical" evidence="1">
    <location>
        <begin position="6"/>
        <end position="29"/>
    </location>
</feature>
<evidence type="ECO:0000313" key="3">
    <source>
        <dbReference type="EMBL" id="ASJ71271.1"/>
    </source>
</evidence>